<name>A0A8S9LN29_BRACR</name>
<evidence type="ECO:0000313" key="3">
    <source>
        <dbReference type="Proteomes" id="UP000712281"/>
    </source>
</evidence>
<dbReference type="AlphaFoldDB" id="A0A8S9LN29"/>
<evidence type="ECO:0000313" key="2">
    <source>
        <dbReference type="EMBL" id="KAF2606653.1"/>
    </source>
</evidence>
<dbReference type="EMBL" id="QGKW02000276">
    <property type="protein sequence ID" value="KAF2606653.1"/>
    <property type="molecule type" value="Genomic_DNA"/>
</dbReference>
<dbReference type="Proteomes" id="UP000712281">
    <property type="component" value="Unassembled WGS sequence"/>
</dbReference>
<comment type="caution">
    <text evidence="2">The sequence shown here is derived from an EMBL/GenBank/DDBJ whole genome shotgun (WGS) entry which is preliminary data.</text>
</comment>
<organism evidence="2 3">
    <name type="scientific">Brassica cretica</name>
    <name type="common">Mustard</name>
    <dbReference type="NCBI Taxonomy" id="69181"/>
    <lineage>
        <taxon>Eukaryota</taxon>
        <taxon>Viridiplantae</taxon>
        <taxon>Streptophyta</taxon>
        <taxon>Embryophyta</taxon>
        <taxon>Tracheophyta</taxon>
        <taxon>Spermatophyta</taxon>
        <taxon>Magnoliopsida</taxon>
        <taxon>eudicotyledons</taxon>
        <taxon>Gunneridae</taxon>
        <taxon>Pentapetalae</taxon>
        <taxon>rosids</taxon>
        <taxon>malvids</taxon>
        <taxon>Brassicales</taxon>
        <taxon>Brassicaceae</taxon>
        <taxon>Brassiceae</taxon>
        <taxon>Brassica</taxon>
    </lineage>
</organism>
<proteinExistence type="predicted"/>
<accession>A0A8S9LN29</accession>
<sequence>MSPHAPPEDHASRVRETHAPARSLRSDRALAHARSLRSDRAGRALGRYAATELWLGLGCYAVTGQRVCVLHLPFCYLFRKYDLQGFSGGNSVVTVFDPYTHPSFPLSGETDEQE</sequence>
<protein>
    <submittedName>
        <fullName evidence="2">Uncharacterized protein</fullName>
    </submittedName>
</protein>
<evidence type="ECO:0000256" key="1">
    <source>
        <dbReference type="SAM" id="MobiDB-lite"/>
    </source>
</evidence>
<feature type="region of interest" description="Disordered" evidence="1">
    <location>
        <begin position="1"/>
        <end position="28"/>
    </location>
</feature>
<gene>
    <name evidence="2" type="ORF">F2Q68_00043993</name>
</gene>
<reference evidence="2" key="1">
    <citation type="submission" date="2019-12" db="EMBL/GenBank/DDBJ databases">
        <title>Genome sequencing and annotation of Brassica cretica.</title>
        <authorList>
            <person name="Studholme D.J."/>
            <person name="Sarris P.F."/>
        </authorList>
    </citation>
    <scope>NUCLEOTIDE SEQUENCE</scope>
    <source>
        <strain evidence="2">PFS-001/15</strain>
        <tissue evidence="2">Leaf</tissue>
    </source>
</reference>